<sequence>MNLSNGKGSISTVTSTATMKSGEGSDQFPAGLRVLVVDDDPTCLMILEKMLRTCLYEVTKCNRAETALSLLRENKNGFDIVISDVHMPDMDGFKLLEHIGLEMDLPVIMMSADDGKSVVMKGVTHGACDYLIKPVRIEALKNIWQHVVRKKKNEWKDTEQSGSADEGDRHPKASDDGDYSSSANEGNWRNSRKRRDDEEDGDDRDDSSTLKKPRVVWSVELHQQFVAAVDQLGIDKAVPKKILELMNVPGLTRENVASHLQVSHYYPPCTSETTQKYRLYLRRLSGVSQHNNLNNSFLSPQEASFGTISPMNGLDLQTLAAAGQLPAQSLATLQAAGLGRSTVKPGLSMPLMDQRNLFSFENPRLRFGEGQQQLLSSNKPSNLLHGVPTNMEPKQLANLHQSTQSLGNLNMRVTGSSTQGNPLLMQMAQSQPRGQMLSEITSPRVPRLPNILAQPALSNGISDGLLGRNGIASSSRAPSFNPVSQSSSYLNFPMNQSTEMSVSNFPLGSTPGISSMTNKGSFQPDVNSGIRASAGFPNYDIFNDLHQQKSRDWGMASQGPMYDSSSHANPLHGNIDVSPSVLVQQGYSSSQQPGHNRDPSLIGKSPFSLGEGLDHSNLQNGGQHFNPLIAESSTRVKSERVPDASSQTNLFPDHYGQEDLMSALLKQQEGIVQGENEFDFDGYSLDNIPV</sequence>
<proteinExistence type="predicted"/>
<reference evidence="1" key="1">
    <citation type="submission" date="2023-10" db="EMBL/GenBank/DDBJ databases">
        <authorList>
            <person name="Rodriguez Cubillos JULIANA M."/>
            <person name="De Vega J."/>
        </authorList>
    </citation>
    <scope>NUCLEOTIDE SEQUENCE</scope>
</reference>
<organism evidence="1 2">
    <name type="scientific">Trifolium pratense</name>
    <name type="common">Red clover</name>
    <dbReference type="NCBI Taxonomy" id="57577"/>
    <lineage>
        <taxon>Eukaryota</taxon>
        <taxon>Viridiplantae</taxon>
        <taxon>Streptophyta</taxon>
        <taxon>Embryophyta</taxon>
        <taxon>Tracheophyta</taxon>
        <taxon>Spermatophyta</taxon>
        <taxon>Magnoliopsida</taxon>
        <taxon>eudicotyledons</taxon>
        <taxon>Gunneridae</taxon>
        <taxon>Pentapetalae</taxon>
        <taxon>rosids</taxon>
        <taxon>fabids</taxon>
        <taxon>Fabales</taxon>
        <taxon>Fabaceae</taxon>
        <taxon>Papilionoideae</taxon>
        <taxon>50 kb inversion clade</taxon>
        <taxon>NPAAA clade</taxon>
        <taxon>Hologalegina</taxon>
        <taxon>IRL clade</taxon>
        <taxon>Trifolieae</taxon>
        <taxon>Trifolium</taxon>
    </lineage>
</organism>
<keyword evidence="2" id="KW-1185">Reference proteome</keyword>
<protein>
    <submittedName>
        <fullName evidence="1">Uncharacterized protein</fullName>
    </submittedName>
</protein>
<dbReference type="Proteomes" id="UP001177021">
    <property type="component" value="Unassembled WGS sequence"/>
</dbReference>
<dbReference type="EMBL" id="CASHSV030000206">
    <property type="protein sequence ID" value="CAJ2653977.1"/>
    <property type="molecule type" value="Genomic_DNA"/>
</dbReference>
<evidence type="ECO:0000313" key="1">
    <source>
        <dbReference type="EMBL" id="CAJ2653977.1"/>
    </source>
</evidence>
<evidence type="ECO:0000313" key="2">
    <source>
        <dbReference type="Proteomes" id="UP001177021"/>
    </source>
</evidence>
<accession>A0ACB0K9K9</accession>
<comment type="caution">
    <text evidence="1">The sequence shown here is derived from an EMBL/GenBank/DDBJ whole genome shotgun (WGS) entry which is preliminary data.</text>
</comment>
<gene>
    <name evidence="1" type="ORF">MILVUS5_LOCUS21223</name>
</gene>
<name>A0ACB0K9K9_TRIPR</name>